<feature type="non-terminal residue" evidence="1">
    <location>
        <position position="1"/>
    </location>
</feature>
<organism evidence="1 2">
    <name type="scientific">Cetraspora pellucida</name>
    <dbReference type="NCBI Taxonomy" id="1433469"/>
    <lineage>
        <taxon>Eukaryota</taxon>
        <taxon>Fungi</taxon>
        <taxon>Fungi incertae sedis</taxon>
        <taxon>Mucoromycota</taxon>
        <taxon>Glomeromycotina</taxon>
        <taxon>Glomeromycetes</taxon>
        <taxon>Diversisporales</taxon>
        <taxon>Gigasporaceae</taxon>
        <taxon>Cetraspora</taxon>
    </lineage>
</organism>
<name>A0ACA9R911_9GLOM</name>
<gene>
    <name evidence="1" type="ORF">SPELUC_LOCUS16464</name>
</gene>
<sequence length="69" mass="7631">TNMIVDPLATLYDDSNIAGTSSISNDDNEFKLVVSKKKHKGKAKVSNAERNKVMSLDSKKNPGLRTRRP</sequence>
<accession>A0ACA9R911</accession>
<proteinExistence type="predicted"/>
<protein>
    <submittedName>
        <fullName evidence="1">5956_t:CDS:1</fullName>
    </submittedName>
</protein>
<evidence type="ECO:0000313" key="2">
    <source>
        <dbReference type="Proteomes" id="UP000789366"/>
    </source>
</evidence>
<dbReference type="EMBL" id="CAJVPW010061166">
    <property type="protein sequence ID" value="CAG8781731.1"/>
    <property type="molecule type" value="Genomic_DNA"/>
</dbReference>
<keyword evidence="2" id="KW-1185">Reference proteome</keyword>
<evidence type="ECO:0000313" key="1">
    <source>
        <dbReference type="EMBL" id="CAG8781731.1"/>
    </source>
</evidence>
<dbReference type="Proteomes" id="UP000789366">
    <property type="component" value="Unassembled WGS sequence"/>
</dbReference>
<comment type="caution">
    <text evidence="1">The sequence shown here is derived from an EMBL/GenBank/DDBJ whole genome shotgun (WGS) entry which is preliminary data.</text>
</comment>
<reference evidence="1" key="1">
    <citation type="submission" date="2021-06" db="EMBL/GenBank/DDBJ databases">
        <authorList>
            <person name="Kallberg Y."/>
            <person name="Tangrot J."/>
            <person name="Rosling A."/>
        </authorList>
    </citation>
    <scope>NUCLEOTIDE SEQUENCE</scope>
    <source>
        <strain evidence="1">28 12/20/2015</strain>
    </source>
</reference>